<name>H6N618_MYCHN</name>
<evidence type="ECO:0000313" key="3">
    <source>
        <dbReference type="Proteomes" id="UP000009135"/>
    </source>
</evidence>
<sequence>MVSFLRSRAKEVTIVSAGSAVVVGGFFLYKTFYKEPTFPIKELLAKKHPNKKWLSSSSDQSKRKEKWHNYKTRYKGRLHDPLSIPSNTLNDIANNISGSDTDAPNEFINKCDEISRVGVVNERDYKYQTALDFCTTE</sequence>
<feature type="transmembrane region" description="Helical" evidence="1">
    <location>
        <begin position="12"/>
        <end position="29"/>
    </location>
</feature>
<protein>
    <submittedName>
        <fullName evidence="2">Uncharacterized protein</fullName>
    </submittedName>
</protein>
<dbReference type="KEGG" id="mhe:MHC_01120"/>
<dbReference type="HOGENOM" id="CLU_1862961_0_0_14"/>
<reference evidence="2 3" key="1">
    <citation type="journal article" date="2012" name="J. Bacteriol.">
        <title>Complete genome sequence of Mycoplasma haemocanis strain Illinois.</title>
        <authorList>
            <person name="do Nascimento N.C."/>
            <person name="Guimaraes A.M."/>
            <person name="Santos A.P."/>
            <person name="Sanmiguel P.J."/>
            <person name="Messick J.B."/>
        </authorList>
    </citation>
    <scope>NUCLEOTIDE SEQUENCE [LARGE SCALE GENOMIC DNA]</scope>
    <source>
        <strain evidence="2 3">Illinois</strain>
    </source>
</reference>
<keyword evidence="3" id="KW-1185">Reference proteome</keyword>
<proteinExistence type="predicted"/>
<evidence type="ECO:0000313" key="2">
    <source>
        <dbReference type="EMBL" id="AEW45090.1"/>
    </source>
</evidence>
<keyword evidence="1" id="KW-1133">Transmembrane helix</keyword>
<accession>H6N618</accession>
<dbReference type="EMBL" id="CP003199">
    <property type="protein sequence ID" value="AEW45090.1"/>
    <property type="molecule type" value="Genomic_DNA"/>
</dbReference>
<keyword evidence="1" id="KW-0812">Transmembrane</keyword>
<keyword evidence="1" id="KW-0472">Membrane</keyword>
<dbReference type="AlphaFoldDB" id="H6N618"/>
<evidence type="ECO:0000256" key="1">
    <source>
        <dbReference type="SAM" id="Phobius"/>
    </source>
</evidence>
<dbReference type="STRING" id="1111676.MHC_01120"/>
<dbReference type="Proteomes" id="UP000009135">
    <property type="component" value="Chromosome"/>
</dbReference>
<gene>
    <name evidence="2" type="ordered locus">MHC_01120</name>
</gene>
<organism evidence="2 3">
    <name type="scientific">Mycoplasma haemocanis (strain Illinois)</name>
    <dbReference type="NCBI Taxonomy" id="1111676"/>
    <lineage>
        <taxon>Bacteria</taxon>
        <taxon>Bacillati</taxon>
        <taxon>Mycoplasmatota</taxon>
        <taxon>Mollicutes</taxon>
        <taxon>Mycoplasmataceae</taxon>
        <taxon>Mycoplasma</taxon>
    </lineage>
</organism>